<dbReference type="Proteomes" id="UP000595197">
    <property type="component" value="Chromosome"/>
</dbReference>
<proteinExistence type="predicted"/>
<sequence>MSERLPVAPATIPLCGPDDSIELIAGGSRATAREPDRYEWVFAAVHRGIGTWTHLYLVVESGRRGRPEIHLRLVLRGDRLEEARRRAVADWWRPVG</sequence>
<evidence type="ECO:0000313" key="2">
    <source>
        <dbReference type="Proteomes" id="UP000595197"/>
    </source>
</evidence>
<dbReference type="EMBL" id="CP067420">
    <property type="protein sequence ID" value="QQP90371.1"/>
    <property type="molecule type" value="Genomic_DNA"/>
</dbReference>
<organism evidence="1 2">
    <name type="scientific">Skermanella cutis</name>
    <dbReference type="NCBI Taxonomy" id="2775420"/>
    <lineage>
        <taxon>Bacteria</taxon>
        <taxon>Pseudomonadati</taxon>
        <taxon>Pseudomonadota</taxon>
        <taxon>Alphaproteobacteria</taxon>
        <taxon>Rhodospirillales</taxon>
        <taxon>Azospirillaceae</taxon>
        <taxon>Skermanella</taxon>
    </lineage>
</organism>
<gene>
    <name evidence="1" type="ORF">IGS68_03680</name>
</gene>
<evidence type="ECO:0000313" key="1">
    <source>
        <dbReference type="EMBL" id="QQP90371.1"/>
    </source>
</evidence>
<protein>
    <submittedName>
        <fullName evidence="1">Uncharacterized protein</fullName>
    </submittedName>
</protein>
<dbReference type="RefSeq" id="WP_201077405.1">
    <property type="nucleotide sequence ID" value="NZ_CP067420.1"/>
</dbReference>
<keyword evidence="2" id="KW-1185">Reference proteome</keyword>
<accession>A0ABX7B7L5</accession>
<name>A0ABX7B7L5_9PROT</name>
<reference evidence="1" key="1">
    <citation type="submission" date="2021-02" db="EMBL/GenBank/DDBJ databases">
        <title>Skermanella TT6 skin isolate.</title>
        <authorList>
            <person name="Lee K."/>
            <person name="Ganzorig M."/>
        </authorList>
    </citation>
    <scope>NUCLEOTIDE SEQUENCE</scope>
    <source>
        <strain evidence="1">TT6</strain>
    </source>
</reference>